<sequence length="68" mass="7842">MVEKHTRWTLSTVEKNGITDRIESILRSGDAREARLYNDLWSYIEDLINDAATQARSTKAREAEKSDD</sequence>
<evidence type="ECO:0000313" key="4">
    <source>
        <dbReference type="EMBL" id="QJI04119.1"/>
    </source>
</evidence>
<accession>A0A6H2A1K6</accession>
<organism evidence="1">
    <name type="scientific">viral metagenome</name>
    <dbReference type="NCBI Taxonomy" id="1070528"/>
    <lineage>
        <taxon>unclassified sequences</taxon>
        <taxon>metagenomes</taxon>
        <taxon>organismal metagenomes</taxon>
    </lineage>
</organism>
<evidence type="ECO:0000313" key="2">
    <source>
        <dbReference type="EMBL" id="QJA59522.1"/>
    </source>
</evidence>
<protein>
    <submittedName>
        <fullName evidence="1">Uncharacterized protein</fullName>
    </submittedName>
</protein>
<dbReference type="AlphaFoldDB" id="A0A6H2A1K6"/>
<reference evidence="1" key="1">
    <citation type="submission" date="2020-03" db="EMBL/GenBank/DDBJ databases">
        <title>The deep terrestrial virosphere.</title>
        <authorList>
            <person name="Holmfeldt K."/>
            <person name="Nilsson E."/>
            <person name="Simone D."/>
            <person name="Lopez-Fernandez M."/>
            <person name="Wu X."/>
            <person name="de Brujin I."/>
            <person name="Lundin D."/>
            <person name="Andersson A."/>
            <person name="Bertilsson S."/>
            <person name="Dopson M."/>
        </authorList>
    </citation>
    <scope>NUCLEOTIDE SEQUENCE</scope>
    <source>
        <strain evidence="3">MM415A02333</strain>
        <strain evidence="2">MM415B01281</strain>
        <strain evidence="1">TM448A03764</strain>
        <strain evidence="4">TM448B06188</strain>
    </source>
</reference>
<proteinExistence type="predicted"/>
<dbReference type="EMBL" id="MT144438">
    <property type="protein sequence ID" value="QJA53648.1"/>
    <property type="molecule type" value="Genomic_DNA"/>
</dbReference>
<dbReference type="EMBL" id="MT141373">
    <property type="protein sequence ID" value="QJA59522.1"/>
    <property type="molecule type" value="Genomic_DNA"/>
</dbReference>
<gene>
    <name evidence="3" type="ORF">MM415A02333_0008</name>
    <name evidence="2" type="ORF">MM415B01281_0012</name>
    <name evidence="1" type="ORF">TM448A03764_0008</name>
    <name evidence="4" type="ORF">TM448B06188_0004</name>
</gene>
<name>A0A6H2A1K6_9ZZZZ</name>
<dbReference type="EMBL" id="MT142031">
    <property type="protein sequence ID" value="QJA73493.1"/>
    <property type="molecule type" value="Genomic_DNA"/>
</dbReference>
<evidence type="ECO:0000313" key="3">
    <source>
        <dbReference type="EMBL" id="QJA73493.1"/>
    </source>
</evidence>
<evidence type="ECO:0000313" key="1">
    <source>
        <dbReference type="EMBL" id="QJA53648.1"/>
    </source>
</evidence>
<dbReference type="EMBL" id="MT145150">
    <property type="protein sequence ID" value="QJI04119.1"/>
    <property type="molecule type" value="Genomic_DNA"/>
</dbReference>